<dbReference type="PANTHER" id="PTHR46743:SF2">
    <property type="entry name" value="TEICHOIC ACIDS EXPORT ATP-BINDING PROTEIN TAGH"/>
    <property type="match status" value="1"/>
</dbReference>
<keyword evidence="4 7" id="KW-0067">ATP-binding</keyword>
<evidence type="ECO:0000313" key="7">
    <source>
        <dbReference type="EMBL" id="KFI20217.1"/>
    </source>
</evidence>
<dbReference type="AlphaFoldDB" id="A0A0E2ZPD5"/>
<comment type="similarity">
    <text evidence="1">Belongs to the ABC transporter superfamily.</text>
</comment>
<dbReference type="Proteomes" id="UP000028839">
    <property type="component" value="Unassembled WGS sequence"/>
</dbReference>
<gene>
    <name evidence="7" type="ORF">IB75_03670</name>
</gene>
<dbReference type="InterPro" id="IPR027417">
    <property type="entry name" value="P-loop_NTPase"/>
</dbReference>
<dbReference type="PROSITE" id="PS50893">
    <property type="entry name" value="ABC_TRANSPORTER_2"/>
    <property type="match status" value="1"/>
</dbReference>
<dbReference type="SUPFAM" id="SSF52540">
    <property type="entry name" value="P-loop containing nucleoside triphosphate hydrolases"/>
    <property type="match status" value="1"/>
</dbReference>
<dbReference type="GO" id="GO:0140359">
    <property type="term" value="F:ABC-type transporter activity"/>
    <property type="evidence" value="ECO:0007669"/>
    <property type="project" value="InterPro"/>
</dbReference>
<dbReference type="PROSITE" id="PS00211">
    <property type="entry name" value="ABC_TRANSPORTER_1"/>
    <property type="match status" value="1"/>
</dbReference>
<evidence type="ECO:0000256" key="4">
    <source>
        <dbReference type="ARBA" id="ARBA00022840"/>
    </source>
</evidence>
<comment type="caution">
    <text evidence="7">The sequence shown here is derived from an EMBL/GenBank/DDBJ whole genome shotgun (WGS) entry which is preliminary data.</text>
</comment>
<dbReference type="SMART" id="SM00382">
    <property type="entry name" value="AAA"/>
    <property type="match status" value="1"/>
</dbReference>
<proteinExistence type="inferred from homology"/>
<dbReference type="HOGENOM" id="CLU_000604_1_2_6"/>
<name>A0A0E2ZPD5_9GAMM</name>
<keyword evidence="3" id="KW-0547">Nucleotide-binding</keyword>
<dbReference type="InterPro" id="IPR003439">
    <property type="entry name" value="ABC_transporter-like_ATP-bd"/>
</dbReference>
<dbReference type="OrthoDB" id="9778870at2"/>
<sequence>MTGDYLAMTEEAREKASAPSRPRPVSPPLIEVRNLKLWYQLQQHKRRSVKEVLLSPRKGSAQVHWALNGVSFQCHEGEALGIVGHNGAGKSTLCLVLAGILTPDTGTVQVRGEVTPLLNFGAGFNRELTGRTNAYLYASFLGIPHRVVDRRLDDIIAFSELGNFIDQPMRSYSAGMKARLGFSVASILDPKIMILDESLAPGDLAFKAKSRTRMMEMIQHSQLLIVVSHSCALLRQICTHCLWLDHGQTRLFGEVHQVLDAYEEAMGGEEILDLDEP</sequence>
<evidence type="ECO:0000259" key="6">
    <source>
        <dbReference type="PROSITE" id="PS50893"/>
    </source>
</evidence>
<dbReference type="InterPro" id="IPR003593">
    <property type="entry name" value="AAA+_ATPase"/>
</dbReference>
<evidence type="ECO:0000256" key="3">
    <source>
        <dbReference type="ARBA" id="ARBA00022741"/>
    </source>
</evidence>
<evidence type="ECO:0000256" key="2">
    <source>
        <dbReference type="ARBA" id="ARBA00022448"/>
    </source>
</evidence>
<dbReference type="PANTHER" id="PTHR46743">
    <property type="entry name" value="TEICHOIC ACIDS EXPORT ATP-BINDING PROTEIN TAGH"/>
    <property type="match status" value="1"/>
</dbReference>
<dbReference type="GO" id="GO:0016020">
    <property type="term" value="C:membrane"/>
    <property type="evidence" value="ECO:0007669"/>
    <property type="project" value="InterPro"/>
</dbReference>
<keyword evidence="2" id="KW-0813">Transport</keyword>
<evidence type="ECO:0000256" key="5">
    <source>
        <dbReference type="SAM" id="MobiDB-lite"/>
    </source>
</evidence>
<evidence type="ECO:0000313" key="8">
    <source>
        <dbReference type="Proteomes" id="UP000028839"/>
    </source>
</evidence>
<dbReference type="InterPro" id="IPR050683">
    <property type="entry name" value="Bact_Polysacc_Export_ATP-bd"/>
</dbReference>
<organism evidence="7 8">
    <name type="scientific">Nitrosococcus oceani C-27</name>
    <dbReference type="NCBI Taxonomy" id="314279"/>
    <lineage>
        <taxon>Bacteria</taxon>
        <taxon>Pseudomonadati</taxon>
        <taxon>Pseudomonadota</taxon>
        <taxon>Gammaproteobacteria</taxon>
        <taxon>Chromatiales</taxon>
        <taxon>Chromatiaceae</taxon>
        <taxon>Nitrosococcus</taxon>
    </lineage>
</organism>
<dbReference type="CDD" id="cd03220">
    <property type="entry name" value="ABC_KpsT_Wzt"/>
    <property type="match status" value="1"/>
</dbReference>
<feature type="region of interest" description="Disordered" evidence="5">
    <location>
        <begin position="1"/>
        <end position="25"/>
    </location>
</feature>
<dbReference type="GO" id="GO:0016887">
    <property type="term" value="F:ATP hydrolysis activity"/>
    <property type="evidence" value="ECO:0007669"/>
    <property type="project" value="InterPro"/>
</dbReference>
<dbReference type="InterPro" id="IPR015860">
    <property type="entry name" value="ABC_transpr_TagH-like"/>
</dbReference>
<protein>
    <submittedName>
        <fullName evidence="7">Sugar ABC transporter ATP-binding protein</fullName>
    </submittedName>
</protein>
<reference evidence="7 8" key="1">
    <citation type="submission" date="2014-07" db="EMBL/GenBank/DDBJ databases">
        <title>Comparative analysis of Nitrosococcus oceani genome inventories of strains from Pacific and Atlantic gyres.</title>
        <authorList>
            <person name="Lim C.K."/>
            <person name="Wang L."/>
            <person name="Sayavedra-Soto L.A."/>
            <person name="Klotz M.G."/>
        </authorList>
    </citation>
    <scope>NUCLEOTIDE SEQUENCE [LARGE SCALE GENOMIC DNA]</scope>
    <source>
        <strain evidence="7 8">C-27</strain>
    </source>
</reference>
<dbReference type="InterPro" id="IPR017871">
    <property type="entry name" value="ABC_transporter-like_CS"/>
</dbReference>
<dbReference type="EMBL" id="JPGN01000023">
    <property type="protein sequence ID" value="KFI20217.1"/>
    <property type="molecule type" value="Genomic_DNA"/>
</dbReference>
<feature type="domain" description="ABC transporter" evidence="6">
    <location>
        <begin position="49"/>
        <end position="271"/>
    </location>
</feature>
<evidence type="ECO:0000256" key="1">
    <source>
        <dbReference type="ARBA" id="ARBA00005417"/>
    </source>
</evidence>
<dbReference type="Gene3D" id="3.40.50.300">
    <property type="entry name" value="P-loop containing nucleotide triphosphate hydrolases"/>
    <property type="match status" value="1"/>
</dbReference>
<dbReference type="GO" id="GO:0005524">
    <property type="term" value="F:ATP binding"/>
    <property type="evidence" value="ECO:0007669"/>
    <property type="project" value="UniProtKB-KW"/>
</dbReference>
<dbReference type="Pfam" id="PF00005">
    <property type="entry name" value="ABC_tran"/>
    <property type="match status" value="1"/>
</dbReference>
<accession>A0A0E2ZPD5</accession>